<accession>A0A9N9C7T5</accession>
<name>A0A9N9C7T5_9GLOM</name>
<comment type="caution">
    <text evidence="1">The sequence shown here is derived from an EMBL/GenBank/DDBJ whole genome shotgun (WGS) entry which is preliminary data.</text>
</comment>
<dbReference type="EMBL" id="CAJVPS010003632">
    <property type="protein sequence ID" value="CAG8592264.1"/>
    <property type="molecule type" value="Genomic_DNA"/>
</dbReference>
<keyword evidence="2" id="KW-1185">Reference proteome</keyword>
<sequence>MWSSQKRNNEWSSLNQQIDWRSIWLYFNHNYKPTYNLTNFKLNQLKSFKIKTLLNELPTYSLHHTLYLKFFHSNKCFHCNSLDSPSHWRTCVNSSLLYQLILSTITNYLHLVELDISKNELENLIQKIYKHEAFYNIAPQPYSYYIEPTLKGLIPRSLIQTIQDYNIPYKTASNIIIKNLLLKINE</sequence>
<gene>
    <name evidence="1" type="ORF">ALEPTO_LOCUS7758</name>
</gene>
<protein>
    <submittedName>
        <fullName evidence="1">5728_t:CDS:1</fullName>
    </submittedName>
</protein>
<organism evidence="1 2">
    <name type="scientific">Ambispora leptoticha</name>
    <dbReference type="NCBI Taxonomy" id="144679"/>
    <lineage>
        <taxon>Eukaryota</taxon>
        <taxon>Fungi</taxon>
        <taxon>Fungi incertae sedis</taxon>
        <taxon>Mucoromycota</taxon>
        <taxon>Glomeromycotina</taxon>
        <taxon>Glomeromycetes</taxon>
        <taxon>Archaeosporales</taxon>
        <taxon>Ambisporaceae</taxon>
        <taxon>Ambispora</taxon>
    </lineage>
</organism>
<dbReference type="AlphaFoldDB" id="A0A9N9C7T5"/>
<evidence type="ECO:0000313" key="1">
    <source>
        <dbReference type="EMBL" id="CAG8592264.1"/>
    </source>
</evidence>
<proteinExistence type="predicted"/>
<reference evidence="1" key="1">
    <citation type="submission" date="2021-06" db="EMBL/GenBank/DDBJ databases">
        <authorList>
            <person name="Kallberg Y."/>
            <person name="Tangrot J."/>
            <person name="Rosling A."/>
        </authorList>
    </citation>
    <scope>NUCLEOTIDE SEQUENCE</scope>
    <source>
        <strain evidence="1">FL130A</strain>
    </source>
</reference>
<dbReference type="Proteomes" id="UP000789508">
    <property type="component" value="Unassembled WGS sequence"/>
</dbReference>
<dbReference type="OrthoDB" id="2486290at2759"/>
<evidence type="ECO:0000313" key="2">
    <source>
        <dbReference type="Proteomes" id="UP000789508"/>
    </source>
</evidence>